<dbReference type="Pfam" id="PF03328">
    <property type="entry name" value="HpcH_HpaI"/>
    <property type="match status" value="1"/>
</dbReference>
<keyword evidence="7" id="KW-1185">Reference proteome</keyword>
<organism evidence="6 7">
    <name type="scientific">Sphingomonas oligophenolica</name>
    <dbReference type="NCBI Taxonomy" id="301154"/>
    <lineage>
        <taxon>Bacteria</taxon>
        <taxon>Pseudomonadati</taxon>
        <taxon>Pseudomonadota</taxon>
        <taxon>Alphaproteobacteria</taxon>
        <taxon>Sphingomonadales</taxon>
        <taxon>Sphingomonadaceae</taxon>
        <taxon>Sphingomonas</taxon>
    </lineage>
</organism>
<dbReference type="PIRSF" id="PIRSF015582">
    <property type="entry name" value="Cit_lyase_B"/>
    <property type="match status" value="1"/>
</dbReference>
<dbReference type="PANTHER" id="PTHR32308">
    <property type="entry name" value="LYASE BETA SUBUNIT, PUTATIVE (AFU_ORTHOLOGUE AFUA_4G13030)-RELATED"/>
    <property type="match status" value="1"/>
</dbReference>
<dbReference type="Proteomes" id="UP001419910">
    <property type="component" value="Unassembled WGS sequence"/>
</dbReference>
<keyword evidence="3" id="KW-0479">Metal-binding</keyword>
<accession>A0ABU9Y4B3</accession>
<evidence type="ECO:0000256" key="1">
    <source>
        <dbReference type="ARBA" id="ARBA00001946"/>
    </source>
</evidence>
<evidence type="ECO:0000313" key="7">
    <source>
        <dbReference type="Proteomes" id="UP001419910"/>
    </source>
</evidence>
<evidence type="ECO:0000259" key="5">
    <source>
        <dbReference type="Pfam" id="PF03328"/>
    </source>
</evidence>
<keyword evidence="4" id="KW-0460">Magnesium</keyword>
<comment type="cofactor">
    <cofactor evidence="1">
        <name>Mg(2+)</name>
        <dbReference type="ChEBI" id="CHEBI:18420"/>
    </cofactor>
</comment>
<reference evidence="6 7" key="1">
    <citation type="submission" date="2024-05" db="EMBL/GenBank/DDBJ databases">
        <authorList>
            <person name="Liu Q."/>
            <person name="Xin Y.-H."/>
        </authorList>
    </citation>
    <scope>NUCLEOTIDE SEQUENCE [LARGE SCALE GENOMIC DNA]</scope>
    <source>
        <strain evidence="6 7">CGMCC 1.10181</strain>
    </source>
</reference>
<dbReference type="PANTHER" id="PTHR32308:SF10">
    <property type="entry name" value="CITRATE LYASE SUBUNIT BETA"/>
    <property type="match status" value="1"/>
</dbReference>
<evidence type="ECO:0000313" key="6">
    <source>
        <dbReference type="EMBL" id="MEN2790629.1"/>
    </source>
</evidence>
<dbReference type="InterPro" id="IPR005000">
    <property type="entry name" value="Aldolase/citrate-lyase_domain"/>
</dbReference>
<keyword evidence="6" id="KW-0456">Lyase</keyword>
<gene>
    <name evidence="6" type="ORF">ABC974_13395</name>
</gene>
<protein>
    <submittedName>
        <fullName evidence="6">CoA ester lyase</fullName>
    </submittedName>
</protein>
<dbReference type="SUPFAM" id="SSF51621">
    <property type="entry name" value="Phosphoenolpyruvate/pyruvate domain"/>
    <property type="match status" value="1"/>
</dbReference>
<evidence type="ECO:0000256" key="3">
    <source>
        <dbReference type="ARBA" id="ARBA00022723"/>
    </source>
</evidence>
<comment type="similarity">
    <text evidence="2">Belongs to the HpcH/HpaI aldolase family.</text>
</comment>
<dbReference type="InterPro" id="IPR040442">
    <property type="entry name" value="Pyrv_kinase-like_dom_sf"/>
</dbReference>
<sequence>MIVRPRRSALFMPASNARAIEKARRLDCDVVILDLEDSIAPDLKEAARAQAVVAAAEGGFGRRELLVRINALDTPWGRDDCHAVADAGFDAVVLPKVSHPANLAAARALLGALPLWAMIETCAGMLDLSAIVGSARANGLECLLAGTNDLAKEMRSTPGPDRAPLLGHLAMIVTAARAAGLTALDGVCNVIEDGEVLAAECAQGARFGFDGKSLIHPAQVAAANRAYGPTAEMVAWADRIIAAFALPENAGKGVIRVDGAMVELLHLEQAQRIAALAGAIAGS</sequence>
<dbReference type="InterPro" id="IPR015813">
    <property type="entry name" value="Pyrv/PenolPyrv_kinase-like_dom"/>
</dbReference>
<dbReference type="RefSeq" id="WP_343888374.1">
    <property type="nucleotide sequence ID" value="NZ_BAAAEH010000008.1"/>
</dbReference>
<dbReference type="InterPro" id="IPR011206">
    <property type="entry name" value="Citrate_lyase_beta/mcl1/mcl2"/>
</dbReference>
<dbReference type="GO" id="GO:0016829">
    <property type="term" value="F:lyase activity"/>
    <property type="evidence" value="ECO:0007669"/>
    <property type="project" value="UniProtKB-KW"/>
</dbReference>
<dbReference type="EMBL" id="JBDIME010000010">
    <property type="protein sequence ID" value="MEN2790629.1"/>
    <property type="molecule type" value="Genomic_DNA"/>
</dbReference>
<proteinExistence type="inferred from homology"/>
<name>A0ABU9Y4B3_9SPHN</name>
<evidence type="ECO:0000256" key="4">
    <source>
        <dbReference type="ARBA" id="ARBA00022842"/>
    </source>
</evidence>
<dbReference type="Gene3D" id="3.20.20.60">
    <property type="entry name" value="Phosphoenolpyruvate-binding domains"/>
    <property type="match status" value="1"/>
</dbReference>
<feature type="domain" description="HpcH/HpaI aldolase/citrate lyase" evidence="5">
    <location>
        <begin position="7"/>
        <end position="217"/>
    </location>
</feature>
<evidence type="ECO:0000256" key="2">
    <source>
        <dbReference type="ARBA" id="ARBA00005568"/>
    </source>
</evidence>
<comment type="caution">
    <text evidence="6">The sequence shown here is derived from an EMBL/GenBank/DDBJ whole genome shotgun (WGS) entry which is preliminary data.</text>
</comment>